<sequence length="66" mass="7368">MAPRFVFHQVFAHVDLICQRELACTGMVLVTSLTALGLIGVSPMRKGKRTWVRLPLDWAEVLSMGL</sequence>
<evidence type="ECO:0000313" key="3">
    <source>
        <dbReference type="Proteomes" id="UP000306236"/>
    </source>
</evidence>
<proteinExistence type="predicted"/>
<accession>A0A4S5BNU4</accession>
<dbReference type="RefSeq" id="WP_136406791.1">
    <property type="nucleotide sequence ID" value="NZ_SSWX01000014.1"/>
</dbReference>
<gene>
    <name evidence="2" type="ORF">E8K88_11360</name>
</gene>
<dbReference type="Proteomes" id="UP000306236">
    <property type="component" value="Unassembled WGS sequence"/>
</dbReference>
<evidence type="ECO:0000256" key="1">
    <source>
        <dbReference type="SAM" id="Phobius"/>
    </source>
</evidence>
<keyword evidence="1" id="KW-0472">Membrane</keyword>
<reference evidence="2 3" key="1">
    <citation type="submission" date="2019-04" db="EMBL/GenBank/DDBJ databases">
        <title>Lampropedia sp YIM MLB12 draf genome.</title>
        <authorList>
            <person name="Wang Y.-X."/>
        </authorList>
    </citation>
    <scope>NUCLEOTIDE SEQUENCE [LARGE SCALE GENOMIC DNA]</scope>
    <source>
        <strain evidence="2 3">YIM MLB12</strain>
    </source>
</reference>
<keyword evidence="3" id="KW-1185">Reference proteome</keyword>
<dbReference type="EMBL" id="SSWX01000014">
    <property type="protein sequence ID" value="THJ32575.1"/>
    <property type="molecule type" value="Genomic_DNA"/>
</dbReference>
<organism evidence="2 3">
    <name type="scientific">Lampropedia aestuarii</name>
    <dbReference type="NCBI Taxonomy" id="2562762"/>
    <lineage>
        <taxon>Bacteria</taxon>
        <taxon>Pseudomonadati</taxon>
        <taxon>Pseudomonadota</taxon>
        <taxon>Betaproteobacteria</taxon>
        <taxon>Burkholderiales</taxon>
        <taxon>Comamonadaceae</taxon>
        <taxon>Lampropedia</taxon>
    </lineage>
</organism>
<dbReference type="AlphaFoldDB" id="A0A4S5BNU4"/>
<protein>
    <submittedName>
        <fullName evidence="2">Uncharacterized protein</fullName>
    </submittedName>
</protein>
<evidence type="ECO:0000313" key="2">
    <source>
        <dbReference type="EMBL" id="THJ32575.1"/>
    </source>
</evidence>
<feature type="transmembrane region" description="Helical" evidence="1">
    <location>
        <begin position="20"/>
        <end position="41"/>
    </location>
</feature>
<comment type="caution">
    <text evidence="2">The sequence shown here is derived from an EMBL/GenBank/DDBJ whole genome shotgun (WGS) entry which is preliminary data.</text>
</comment>
<name>A0A4S5BNU4_9BURK</name>
<keyword evidence="1" id="KW-0812">Transmembrane</keyword>
<keyword evidence="1" id="KW-1133">Transmembrane helix</keyword>